<accession>A0ABM1B8K1</accession>
<dbReference type="InterPro" id="IPR009764">
    <property type="entry name" value="OCIA_dom"/>
</dbReference>
<dbReference type="PANTHER" id="PTHR13336:SF3">
    <property type="entry name" value="OCIA DOMAIN-CONTAINING PROTEIN 1"/>
    <property type="match status" value="1"/>
</dbReference>
<evidence type="ECO:0000259" key="2">
    <source>
        <dbReference type="Pfam" id="PF07051"/>
    </source>
</evidence>
<evidence type="ECO:0000313" key="4">
    <source>
        <dbReference type="RefSeq" id="XP_013776987.1"/>
    </source>
</evidence>
<organism evidence="3 4">
    <name type="scientific">Limulus polyphemus</name>
    <name type="common">Atlantic horseshoe crab</name>
    <dbReference type="NCBI Taxonomy" id="6850"/>
    <lineage>
        <taxon>Eukaryota</taxon>
        <taxon>Metazoa</taxon>
        <taxon>Ecdysozoa</taxon>
        <taxon>Arthropoda</taxon>
        <taxon>Chelicerata</taxon>
        <taxon>Merostomata</taxon>
        <taxon>Xiphosura</taxon>
        <taxon>Limulidae</taxon>
        <taxon>Limulus</taxon>
    </lineage>
</organism>
<dbReference type="RefSeq" id="XP_013776987.1">
    <property type="nucleotide sequence ID" value="XM_013921533.2"/>
</dbReference>
<proteinExistence type="predicted"/>
<name>A0ABM1B8K1_LIMPO</name>
<feature type="compositionally biased region" description="Basic and acidic residues" evidence="1">
    <location>
        <begin position="221"/>
        <end position="235"/>
    </location>
</feature>
<protein>
    <submittedName>
        <fullName evidence="4">OCIA domain-containing protein 1-like</fullName>
    </submittedName>
</protein>
<feature type="region of interest" description="Disordered" evidence="1">
    <location>
        <begin position="1"/>
        <end position="38"/>
    </location>
</feature>
<dbReference type="Proteomes" id="UP000694941">
    <property type="component" value="Unplaced"/>
</dbReference>
<reference evidence="4" key="1">
    <citation type="submission" date="2025-08" db="UniProtKB">
        <authorList>
            <consortium name="RefSeq"/>
        </authorList>
    </citation>
    <scope>IDENTIFICATION</scope>
    <source>
        <tissue evidence="4">Muscle</tissue>
    </source>
</reference>
<feature type="region of interest" description="Disordered" evidence="1">
    <location>
        <begin position="146"/>
        <end position="287"/>
    </location>
</feature>
<feature type="compositionally biased region" description="Basic and acidic residues" evidence="1">
    <location>
        <begin position="275"/>
        <end position="287"/>
    </location>
</feature>
<dbReference type="PANTHER" id="PTHR13336">
    <property type="entry name" value="OVARIAN CARCINOMA IMMUNOREACTIVE ANTIGEN"/>
    <property type="match status" value="1"/>
</dbReference>
<evidence type="ECO:0000313" key="3">
    <source>
        <dbReference type="Proteomes" id="UP000694941"/>
    </source>
</evidence>
<feature type="compositionally biased region" description="Polar residues" evidence="1">
    <location>
        <begin position="160"/>
        <end position="178"/>
    </location>
</feature>
<dbReference type="InterPro" id="IPR040187">
    <property type="entry name" value="OCAD1/2"/>
</dbReference>
<feature type="compositionally biased region" description="Polar residues" evidence="1">
    <location>
        <begin position="1"/>
        <end position="14"/>
    </location>
</feature>
<evidence type="ECO:0000256" key="1">
    <source>
        <dbReference type="SAM" id="MobiDB-lite"/>
    </source>
</evidence>
<feature type="compositionally biased region" description="Polar residues" evidence="1">
    <location>
        <begin position="236"/>
        <end position="248"/>
    </location>
</feature>
<dbReference type="Pfam" id="PF07051">
    <property type="entry name" value="OCIA"/>
    <property type="match status" value="1"/>
</dbReference>
<keyword evidence="3" id="KW-1185">Reference proteome</keyword>
<feature type="compositionally biased region" description="Polar residues" evidence="1">
    <location>
        <begin position="25"/>
        <end position="38"/>
    </location>
</feature>
<gene>
    <name evidence="4" type="primary">LOC106461686</name>
</gene>
<dbReference type="GeneID" id="106461686"/>
<sequence length="287" mass="32323">MADSQNAIRGNDGSTGIGDSVSRADYSSPNQYGQQPLPLQQKYRFTPEELRVLRECNRESFYYRCLPLAASAMLLVQYGVKKGFLQSSPKWGSTLKLIGAGFTGWVVGKISYQSHCEEKLMQLPNSQIGEMLRKKKGGVAEMFPQEPLLSGGNEFGPKSDQLTGVTDMSESSQVSSSLDFDADRNVQYKGLEETQRPSLDRTITPSEEEVSLSPKSFTSYDDLRRRNREEYDSRFQSRQLPYSTQSQGPYRYAYKQQDSTDKKSGYGEIPAHSLGDSENKYGDIWDK</sequence>
<feature type="domain" description="OCIA" evidence="2">
    <location>
        <begin position="42"/>
        <end position="127"/>
    </location>
</feature>
<feature type="compositionally biased region" description="Basic and acidic residues" evidence="1">
    <location>
        <begin position="181"/>
        <end position="199"/>
    </location>
</feature>